<dbReference type="AlphaFoldDB" id="D7MU58"/>
<dbReference type="EMBL" id="GL348720">
    <property type="protein sequence ID" value="EFH40075.1"/>
    <property type="molecule type" value="Genomic_DNA"/>
</dbReference>
<proteinExistence type="predicted"/>
<name>D7MU58_ARALL</name>
<reference evidence="2" key="1">
    <citation type="journal article" date="2011" name="Nat. Genet.">
        <title>The Arabidopsis lyrata genome sequence and the basis of rapid genome size change.</title>
        <authorList>
            <person name="Hu T.T."/>
            <person name="Pattyn P."/>
            <person name="Bakker E.G."/>
            <person name="Cao J."/>
            <person name="Cheng J.-F."/>
            <person name="Clark R.M."/>
            <person name="Fahlgren N."/>
            <person name="Fawcett J.A."/>
            <person name="Grimwood J."/>
            <person name="Gundlach H."/>
            <person name="Haberer G."/>
            <person name="Hollister J.D."/>
            <person name="Ossowski S."/>
            <person name="Ottilar R.P."/>
            <person name="Salamov A.A."/>
            <person name="Schneeberger K."/>
            <person name="Spannagl M."/>
            <person name="Wang X."/>
            <person name="Yang L."/>
            <person name="Nasrallah M.E."/>
            <person name="Bergelson J."/>
            <person name="Carrington J.C."/>
            <person name="Gaut B.S."/>
            <person name="Schmutz J."/>
            <person name="Mayer K.F.X."/>
            <person name="Van de Peer Y."/>
            <person name="Grigoriev I.V."/>
            <person name="Nordborg M."/>
            <person name="Weigel D."/>
            <person name="Guo Y.-L."/>
        </authorList>
    </citation>
    <scope>NUCLEOTIDE SEQUENCE [LARGE SCALE GENOMIC DNA]</scope>
    <source>
        <strain evidence="2">cv. MN47</strain>
    </source>
</reference>
<dbReference type="PANTHER" id="PTHR46554:SF2">
    <property type="entry name" value="TFIIS N-TERMINAL DOMAIN-CONTAINING PROTEIN"/>
    <property type="match status" value="1"/>
</dbReference>
<organism evidence="2">
    <name type="scientific">Arabidopsis lyrata subsp. lyrata</name>
    <name type="common">Lyre-leaved rock-cress</name>
    <dbReference type="NCBI Taxonomy" id="81972"/>
    <lineage>
        <taxon>Eukaryota</taxon>
        <taxon>Viridiplantae</taxon>
        <taxon>Streptophyta</taxon>
        <taxon>Embryophyta</taxon>
        <taxon>Tracheophyta</taxon>
        <taxon>Spermatophyta</taxon>
        <taxon>Magnoliopsida</taxon>
        <taxon>eudicotyledons</taxon>
        <taxon>Gunneridae</taxon>
        <taxon>Pentapetalae</taxon>
        <taxon>rosids</taxon>
        <taxon>malvids</taxon>
        <taxon>Brassicales</taxon>
        <taxon>Brassicaceae</taxon>
        <taxon>Camelineae</taxon>
        <taxon>Arabidopsis</taxon>
    </lineage>
</organism>
<dbReference type="Proteomes" id="UP000008694">
    <property type="component" value="Unassembled WGS sequence"/>
</dbReference>
<sequence length="331" mass="39059">MKKHCKEDIKEGCSSCSCEFCPEDAIQVRNIMERYRFNQFGTQVFLVNFRLRSYIIISYFLKVHFYFASKENYLTKNIRYLISDKAFWIHKLSFRNCIGARRSDSRRIEFHHWKRNLRISDEIRVFFLRSLKKQFLASRLVGFLRFRRWTFHGAGGYPKRFKSRREKISELLFSCRVNRCIRFDHLELTIPRDDEEGEANLGCGVAGDDGVTRPISVLLESLRKLQLMSLNLDILKVLRFFFQSTEIGKAVNGVGSRNSKLLMQTQEVKSSRTLTRSECWNQRVLVVFLSREVTVLILLCSWQKLKALDADAKFQFAKRKLQVDSGWDIDE</sequence>
<protein>
    <submittedName>
        <fullName evidence="1">Predicted protein</fullName>
    </submittedName>
</protein>
<evidence type="ECO:0000313" key="2">
    <source>
        <dbReference type="Proteomes" id="UP000008694"/>
    </source>
</evidence>
<accession>D7MU58</accession>
<dbReference type="PANTHER" id="PTHR46554">
    <property type="entry name" value="MEDIATOR OF RNA POLYMERASE II TRANSCRIPTION SUBUNIT 26A-RELATED"/>
    <property type="match status" value="1"/>
</dbReference>
<dbReference type="HOGENOM" id="CLU_840320_0_0_1"/>
<evidence type="ECO:0000313" key="1">
    <source>
        <dbReference type="EMBL" id="EFH40075.1"/>
    </source>
</evidence>
<dbReference type="Gramene" id="Al_scaffold_0008_927">
    <property type="protein sequence ID" value="Al_scaffold_0008_927"/>
    <property type="gene ID" value="Al_scaffold_0008_927"/>
</dbReference>
<gene>
    <name evidence="1" type="ORF">ARALYDRAFT_684107</name>
</gene>
<keyword evidence="2" id="KW-1185">Reference proteome</keyword>